<reference evidence="2 3" key="1">
    <citation type="submission" date="2024-06" db="EMBL/GenBank/DDBJ databases">
        <title>Genomic Encyclopedia of Type Strains, Phase IV (KMG-IV): sequencing the most valuable type-strain genomes for metagenomic binning, comparative biology and taxonomic classification.</title>
        <authorList>
            <person name="Goeker M."/>
        </authorList>
    </citation>
    <scope>NUCLEOTIDE SEQUENCE [LARGE SCALE GENOMIC DNA]</scope>
    <source>
        <strain evidence="2 3">DSM 21331</strain>
    </source>
</reference>
<sequence>MIAPRARAPDFAAPDFAAPDLAAPDFAAPDLAHAVTTLGALGAEAQAWDDLTARAGDAHPYYGRHVMQAHVESGLVSPDLRVLVVRGGRGLEALLPFRLSYDICGLGRPLALPFVSPFVTATAPLVVAGPERPAVLAALVAGLRAASDGRPWRWPLLAVESPLGRDVCAALDAAGWARGEVGRFARPVLDRRSDHAAFLDGHPHRSRLKDLRRRQRRLAEAGVVTYAAATDGAALAGAVEGFLALEAAGWKGEAGSAMACRPAHAAFARAVFGPTPGPVRVRADTLSLDGRALAISLALVSGGTAYLLKTAYDEAARTLAPGLLLEAEIVRALHDDVFAGRLDSATMGDSPLESLYREREAVAEIVAVPGDVRRFVSLERRLRLARLEAEARSEAKRLLRRRPGGGARGIGP</sequence>
<dbReference type="Pfam" id="PF13480">
    <property type="entry name" value="Acetyltransf_6"/>
    <property type="match status" value="1"/>
</dbReference>
<dbReference type="RefSeq" id="WP_238276334.1">
    <property type="nucleotide sequence ID" value="NZ_BPQL01000015.1"/>
</dbReference>
<dbReference type="InterPro" id="IPR038740">
    <property type="entry name" value="BioF2-like_GNAT_dom"/>
</dbReference>
<keyword evidence="3" id="KW-1185">Reference proteome</keyword>
<dbReference type="Proteomes" id="UP001549145">
    <property type="component" value="Unassembled WGS sequence"/>
</dbReference>
<gene>
    <name evidence="2" type="ORF">ABID43_003238</name>
</gene>
<dbReference type="EMBL" id="JBEPMM010000009">
    <property type="protein sequence ID" value="MET3693687.1"/>
    <property type="molecule type" value="Genomic_DNA"/>
</dbReference>
<organism evidence="2 3">
    <name type="scientific">Methylobacterium goesingense</name>
    <dbReference type="NCBI Taxonomy" id="243690"/>
    <lineage>
        <taxon>Bacteria</taxon>
        <taxon>Pseudomonadati</taxon>
        <taxon>Pseudomonadota</taxon>
        <taxon>Alphaproteobacteria</taxon>
        <taxon>Hyphomicrobiales</taxon>
        <taxon>Methylobacteriaceae</taxon>
        <taxon>Methylobacterium</taxon>
    </lineage>
</organism>
<protein>
    <submittedName>
        <fullName evidence="2">CelD/BcsL family acetyltransferase involved in cellulose biosynthesis</fullName>
    </submittedName>
</protein>
<comment type="caution">
    <text evidence="2">The sequence shown here is derived from an EMBL/GenBank/DDBJ whole genome shotgun (WGS) entry which is preliminary data.</text>
</comment>
<evidence type="ECO:0000259" key="1">
    <source>
        <dbReference type="Pfam" id="PF13480"/>
    </source>
</evidence>
<evidence type="ECO:0000313" key="3">
    <source>
        <dbReference type="Proteomes" id="UP001549145"/>
    </source>
</evidence>
<evidence type="ECO:0000313" key="2">
    <source>
        <dbReference type="EMBL" id="MET3693687.1"/>
    </source>
</evidence>
<proteinExistence type="predicted"/>
<feature type="domain" description="BioF2-like acetyltransferase" evidence="1">
    <location>
        <begin position="205"/>
        <end position="337"/>
    </location>
</feature>
<name>A0ABV2L791_9HYPH</name>
<dbReference type="InterPro" id="IPR016181">
    <property type="entry name" value="Acyl_CoA_acyltransferase"/>
</dbReference>
<accession>A0ABV2L791</accession>
<dbReference type="SUPFAM" id="SSF55729">
    <property type="entry name" value="Acyl-CoA N-acyltransferases (Nat)"/>
    <property type="match status" value="1"/>
</dbReference>